<gene>
    <name evidence="2" type="ORF">SAMN05443668_12750</name>
</gene>
<evidence type="ECO:0000259" key="1">
    <source>
        <dbReference type="Pfam" id="PF11716"/>
    </source>
</evidence>
<dbReference type="OrthoDB" id="5185819at2"/>
<dbReference type="SUPFAM" id="SSF109854">
    <property type="entry name" value="DinB/YfiT-like putative metalloenzymes"/>
    <property type="match status" value="1"/>
</dbReference>
<dbReference type="Pfam" id="PF11716">
    <property type="entry name" value="MDMPI_N"/>
    <property type="match status" value="1"/>
</dbReference>
<dbReference type="RefSeq" id="WP_073265897.1">
    <property type="nucleotide sequence ID" value="NZ_FRCS01000027.1"/>
</dbReference>
<dbReference type="Gene3D" id="1.20.120.450">
    <property type="entry name" value="dinb family like domain"/>
    <property type="match status" value="1"/>
</dbReference>
<dbReference type="EMBL" id="FRCS01000027">
    <property type="protein sequence ID" value="SHN47747.1"/>
    <property type="molecule type" value="Genomic_DNA"/>
</dbReference>
<dbReference type="AlphaFoldDB" id="A0A1M7RN31"/>
<dbReference type="InterPro" id="IPR024344">
    <property type="entry name" value="MDMPI_metal-binding"/>
</dbReference>
<dbReference type="InterPro" id="IPR034660">
    <property type="entry name" value="DinB/YfiT-like"/>
</dbReference>
<organism evidence="2 3">
    <name type="scientific">Cryptosporangium aurantiacum</name>
    <dbReference type="NCBI Taxonomy" id="134849"/>
    <lineage>
        <taxon>Bacteria</taxon>
        <taxon>Bacillati</taxon>
        <taxon>Actinomycetota</taxon>
        <taxon>Actinomycetes</taxon>
        <taxon>Cryptosporangiales</taxon>
        <taxon>Cryptosporangiaceae</taxon>
        <taxon>Cryptosporangium</taxon>
    </lineage>
</organism>
<dbReference type="GO" id="GO:0046872">
    <property type="term" value="F:metal ion binding"/>
    <property type="evidence" value="ECO:0007669"/>
    <property type="project" value="InterPro"/>
</dbReference>
<protein>
    <submittedName>
        <fullName evidence="2">TIGR03086 family protein</fullName>
    </submittedName>
</protein>
<dbReference type="InterPro" id="IPR017517">
    <property type="entry name" value="Maleyloyr_isom"/>
</dbReference>
<accession>A0A1M7RN31</accession>
<reference evidence="2 3" key="1">
    <citation type="submission" date="2016-11" db="EMBL/GenBank/DDBJ databases">
        <authorList>
            <person name="Jaros S."/>
            <person name="Januszkiewicz K."/>
            <person name="Wedrychowicz H."/>
        </authorList>
    </citation>
    <scope>NUCLEOTIDE SEQUENCE [LARGE SCALE GENOMIC DNA]</scope>
    <source>
        <strain evidence="2 3">DSM 46144</strain>
    </source>
</reference>
<proteinExistence type="predicted"/>
<dbReference type="NCBIfam" id="TIGR03083">
    <property type="entry name" value="maleylpyruvate isomerase family mycothiol-dependent enzyme"/>
    <property type="match status" value="1"/>
</dbReference>
<dbReference type="NCBIfam" id="TIGR03086">
    <property type="entry name" value="TIGR03086 family metal-binding protein"/>
    <property type="match status" value="1"/>
</dbReference>
<keyword evidence="3" id="KW-1185">Reference proteome</keyword>
<feature type="domain" description="Mycothiol-dependent maleylpyruvate isomerase metal-binding" evidence="1">
    <location>
        <begin position="10"/>
        <end position="129"/>
    </location>
</feature>
<sequence>MTTGADRLTHALTLFDRAVRDVPDGRWDAPSPCADWTAAAVVGHVIGGLAMIRTMVATGRRPEPPSGDPAVLAGDRPAETWETARSDLLATLAAADPDGTISTPGGDLPIDVGLGQASLELLVHGWDLATAVGHPFAIPDALAEPLLAELEPLDAALRPTGMYGVRVPVAADATPQERLLAFLGRTPTLERA</sequence>
<name>A0A1M7RN31_9ACTN</name>
<dbReference type="InterPro" id="IPR017520">
    <property type="entry name" value="CHP03086"/>
</dbReference>
<dbReference type="Proteomes" id="UP000184440">
    <property type="component" value="Unassembled WGS sequence"/>
</dbReference>
<evidence type="ECO:0000313" key="3">
    <source>
        <dbReference type="Proteomes" id="UP000184440"/>
    </source>
</evidence>
<evidence type="ECO:0000313" key="2">
    <source>
        <dbReference type="EMBL" id="SHN47747.1"/>
    </source>
</evidence>
<dbReference type="STRING" id="134849.SAMN05443668_12750"/>